<evidence type="ECO:0000313" key="4">
    <source>
        <dbReference type="EMBL" id="EEA20638.1"/>
    </source>
</evidence>
<evidence type="ECO:0000256" key="3">
    <source>
        <dbReference type="SAM" id="SignalP"/>
    </source>
</evidence>
<gene>
    <name evidence="4" type="ORF">PMAA_044670</name>
</gene>
<reference evidence="5" key="1">
    <citation type="journal article" date="2015" name="Genome Announc.">
        <title>Genome sequence of the AIDS-associated pathogen Penicillium marneffei (ATCC18224) and its near taxonomic relative Talaromyces stipitatus (ATCC10500).</title>
        <authorList>
            <person name="Nierman W.C."/>
            <person name="Fedorova-Abrams N.D."/>
            <person name="Andrianopoulos A."/>
        </authorList>
    </citation>
    <scope>NUCLEOTIDE SEQUENCE [LARGE SCALE GENOMIC DNA]</scope>
    <source>
        <strain evidence="5">ATCC 18224 / CBS 334.59 / QM 7333</strain>
    </source>
</reference>
<feature type="compositionally biased region" description="Polar residues" evidence="1">
    <location>
        <begin position="377"/>
        <end position="388"/>
    </location>
</feature>
<keyword evidence="5" id="KW-1185">Reference proteome</keyword>
<dbReference type="Proteomes" id="UP000001294">
    <property type="component" value="Unassembled WGS sequence"/>
</dbReference>
<keyword evidence="2" id="KW-1133">Transmembrane helix</keyword>
<feature type="compositionally biased region" description="Polar residues" evidence="1">
    <location>
        <begin position="330"/>
        <end position="346"/>
    </location>
</feature>
<sequence length="425" mass="46242">MLVPLCSICVVSLLSIFMPWIKALQEPSIALLHSASTASRDCFKEFGEWLQLSTRDTGHRPSSPLSSPPLIVYLPTPTGSSSVLPQSWNGTNDYILLSTVSSLATVTQSEKSLSLVTPFKVHPAHFPPPLPLAKRGSVVNDTGEIFTEELIISNEGLPLFLGLVGSILVSFHLVVYVSWKREMAKMRKAAEEKMIPKPMEDLSKAKIVLDKEKDSYLGEVLDGLDTISKEPETSSEANISIVRDSSSAPKKPIPVKWGTVRKSESESTCGGALPRAPAVDPSAVVLQPPFEAKTKSHSDISNQRVRGPAVANDARPALRQSDNGGRPVNIQATTRRPSTTGSQPETSIVAGRTHSILAPTAPSAATATATAGVEVLSSLQTESPQTDQPTRRRKNRMGQRQRRRLREMREKYGWDSPLLQGEEKE</sequence>
<organism evidence="4 5">
    <name type="scientific">Talaromyces marneffei (strain ATCC 18224 / CBS 334.59 / QM 7333)</name>
    <name type="common">Penicillium marneffei</name>
    <dbReference type="NCBI Taxonomy" id="441960"/>
    <lineage>
        <taxon>Eukaryota</taxon>
        <taxon>Fungi</taxon>
        <taxon>Dikarya</taxon>
        <taxon>Ascomycota</taxon>
        <taxon>Pezizomycotina</taxon>
        <taxon>Eurotiomycetes</taxon>
        <taxon>Eurotiomycetidae</taxon>
        <taxon>Eurotiales</taxon>
        <taxon>Trichocomaceae</taxon>
        <taxon>Talaromyces</taxon>
        <taxon>Talaromyces sect. Talaromyces</taxon>
    </lineage>
</organism>
<proteinExistence type="predicted"/>
<keyword evidence="3" id="KW-0732">Signal</keyword>
<feature type="chain" id="PRO_5002845945" evidence="3">
    <location>
        <begin position="24"/>
        <end position="425"/>
    </location>
</feature>
<feature type="region of interest" description="Disordered" evidence="1">
    <location>
        <begin position="292"/>
        <end position="348"/>
    </location>
</feature>
<dbReference type="PhylomeDB" id="B6QS03"/>
<dbReference type="VEuPathDB" id="FungiDB:PMAA_044670"/>
<accession>B6QS03</accession>
<dbReference type="EMBL" id="DS995904">
    <property type="protein sequence ID" value="EEA20638.1"/>
    <property type="molecule type" value="Genomic_DNA"/>
</dbReference>
<keyword evidence="2" id="KW-0812">Transmembrane</keyword>
<keyword evidence="2" id="KW-0472">Membrane</keyword>
<dbReference type="HOGENOM" id="CLU_053181_0_0_1"/>
<dbReference type="OrthoDB" id="4525456at2759"/>
<evidence type="ECO:0000256" key="2">
    <source>
        <dbReference type="SAM" id="Phobius"/>
    </source>
</evidence>
<feature type="signal peptide" evidence="3">
    <location>
        <begin position="1"/>
        <end position="23"/>
    </location>
</feature>
<evidence type="ECO:0000256" key="1">
    <source>
        <dbReference type="SAM" id="MobiDB-lite"/>
    </source>
</evidence>
<name>B6QS03_TALMQ</name>
<dbReference type="AlphaFoldDB" id="B6QS03"/>
<evidence type="ECO:0000313" key="5">
    <source>
        <dbReference type="Proteomes" id="UP000001294"/>
    </source>
</evidence>
<protein>
    <submittedName>
        <fullName evidence="4">Uncharacterized protein</fullName>
    </submittedName>
</protein>
<feature type="transmembrane region" description="Helical" evidence="2">
    <location>
        <begin position="157"/>
        <end position="179"/>
    </location>
</feature>
<feature type="region of interest" description="Disordered" evidence="1">
    <location>
        <begin position="375"/>
        <end position="425"/>
    </location>
</feature>
<feature type="compositionally biased region" description="Basic residues" evidence="1">
    <location>
        <begin position="391"/>
        <end position="406"/>
    </location>
</feature>